<feature type="domain" description="Bacterial bifunctional deaminase-reductase C-terminal" evidence="1">
    <location>
        <begin position="107"/>
        <end position="183"/>
    </location>
</feature>
<dbReference type="InterPro" id="IPR024072">
    <property type="entry name" value="DHFR-like_dom_sf"/>
</dbReference>
<keyword evidence="3" id="KW-1185">Reference proteome</keyword>
<name>A0A370X2N2_9GAMM</name>
<sequence>MRKLKIMEHISLDGVIEVATGPNDSDFPYGDWTAPYRSPAGLEKVLAMYGETFDVLLGRRTYDLWSGFWPKAAKSPMADRLNAATKYVVTHRPESLAWGPFEGIGPDVVESVRGIKAKDGPDLVLAGSSTLTSAVIEHGLADEVVLLVNPVLLGKGKRLFAEGTPPRALALESSHTTPTGIVVNIFKAVGPLQNLR</sequence>
<dbReference type="GO" id="GO:0008703">
    <property type="term" value="F:5-amino-6-(5-phosphoribosylamino)uracil reductase activity"/>
    <property type="evidence" value="ECO:0007669"/>
    <property type="project" value="InterPro"/>
</dbReference>
<evidence type="ECO:0000313" key="2">
    <source>
        <dbReference type="EMBL" id="RDS82616.1"/>
    </source>
</evidence>
<dbReference type="InterPro" id="IPR002734">
    <property type="entry name" value="RibDG_C"/>
</dbReference>
<dbReference type="RefSeq" id="WP_115478792.1">
    <property type="nucleotide sequence ID" value="NZ_QRBF01000005.1"/>
</dbReference>
<dbReference type="Gene3D" id="3.40.430.10">
    <property type="entry name" value="Dihydrofolate Reductase, subunit A"/>
    <property type="match status" value="1"/>
</dbReference>
<proteinExistence type="predicted"/>
<evidence type="ECO:0000313" key="3">
    <source>
        <dbReference type="Proteomes" id="UP000255334"/>
    </source>
</evidence>
<dbReference type="AlphaFoldDB" id="A0A370X2N2"/>
<dbReference type="SUPFAM" id="SSF53597">
    <property type="entry name" value="Dihydrofolate reductase-like"/>
    <property type="match status" value="1"/>
</dbReference>
<organism evidence="2 3">
    <name type="scientific">Dyella psychrodurans</name>
    <dbReference type="NCBI Taxonomy" id="1927960"/>
    <lineage>
        <taxon>Bacteria</taxon>
        <taxon>Pseudomonadati</taxon>
        <taxon>Pseudomonadota</taxon>
        <taxon>Gammaproteobacteria</taxon>
        <taxon>Lysobacterales</taxon>
        <taxon>Rhodanobacteraceae</taxon>
        <taxon>Dyella</taxon>
    </lineage>
</organism>
<comment type="caution">
    <text evidence="2">The sequence shown here is derived from an EMBL/GenBank/DDBJ whole genome shotgun (WGS) entry which is preliminary data.</text>
</comment>
<reference evidence="2 3" key="1">
    <citation type="submission" date="2018-07" db="EMBL/GenBank/DDBJ databases">
        <title>Dyella monticola sp. nov. and Dyella psychrodurans sp. nov. isolated from monsoon evergreen broad-leaved forest soil of Dinghu Mountain, China.</title>
        <authorList>
            <person name="Gao Z."/>
            <person name="Qiu L."/>
        </authorList>
    </citation>
    <scope>NUCLEOTIDE SEQUENCE [LARGE SCALE GENOMIC DNA]</scope>
    <source>
        <strain evidence="2 3">4MSK11</strain>
    </source>
</reference>
<dbReference type="Proteomes" id="UP000255334">
    <property type="component" value="Unassembled WGS sequence"/>
</dbReference>
<dbReference type="GO" id="GO:0009231">
    <property type="term" value="P:riboflavin biosynthetic process"/>
    <property type="evidence" value="ECO:0007669"/>
    <property type="project" value="InterPro"/>
</dbReference>
<dbReference type="PANTHER" id="PTHR38011:SF2">
    <property type="entry name" value="BIFUNCTIONAL DEAMINASE-REDUCTASE DOMAIN PROTEIN"/>
    <property type="match status" value="1"/>
</dbReference>
<gene>
    <name evidence="2" type="ORF">DWU99_14575</name>
</gene>
<dbReference type="PANTHER" id="PTHR38011">
    <property type="entry name" value="DIHYDROFOLATE REDUCTASE FAMILY PROTEIN (AFU_ORTHOLOGUE AFUA_8G06820)"/>
    <property type="match status" value="1"/>
</dbReference>
<protein>
    <submittedName>
        <fullName evidence="2">Dihydrofolate reductase</fullName>
    </submittedName>
</protein>
<dbReference type="Pfam" id="PF01872">
    <property type="entry name" value="RibD_C"/>
    <property type="match status" value="1"/>
</dbReference>
<dbReference type="EMBL" id="QRBF01000005">
    <property type="protein sequence ID" value="RDS82616.1"/>
    <property type="molecule type" value="Genomic_DNA"/>
</dbReference>
<dbReference type="OrthoDB" id="7342392at2"/>
<evidence type="ECO:0000259" key="1">
    <source>
        <dbReference type="Pfam" id="PF01872"/>
    </source>
</evidence>
<accession>A0A370X2N2</accession>
<dbReference type="InterPro" id="IPR050765">
    <property type="entry name" value="Riboflavin_Biosynth_HTPR"/>
</dbReference>